<reference evidence="3" key="1">
    <citation type="submission" date="2023-03" db="EMBL/GenBank/DDBJ databases">
        <title>Massive genome expansion in bonnet fungi (Mycena s.s.) driven by repeated elements and novel gene families across ecological guilds.</title>
        <authorList>
            <consortium name="Lawrence Berkeley National Laboratory"/>
            <person name="Harder C.B."/>
            <person name="Miyauchi S."/>
            <person name="Viragh M."/>
            <person name="Kuo A."/>
            <person name="Thoen E."/>
            <person name="Andreopoulos B."/>
            <person name="Lu D."/>
            <person name="Skrede I."/>
            <person name="Drula E."/>
            <person name="Henrissat B."/>
            <person name="Morin E."/>
            <person name="Kohler A."/>
            <person name="Barry K."/>
            <person name="LaButti K."/>
            <person name="Morin E."/>
            <person name="Salamov A."/>
            <person name="Lipzen A."/>
            <person name="Mereny Z."/>
            <person name="Hegedus B."/>
            <person name="Baldrian P."/>
            <person name="Stursova M."/>
            <person name="Weitz H."/>
            <person name="Taylor A."/>
            <person name="Grigoriev I.V."/>
            <person name="Nagy L.G."/>
            <person name="Martin F."/>
            <person name="Kauserud H."/>
        </authorList>
    </citation>
    <scope>NUCLEOTIDE SEQUENCE</scope>
    <source>
        <strain evidence="3">CBHHK188m</strain>
    </source>
</reference>
<dbReference type="Proteomes" id="UP001215280">
    <property type="component" value="Unassembled WGS sequence"/>
</dbReference>
<keyword evidence="4" id="KW-1185">Reference proteome</keyword>
<evidence type="ECO:0000256" key="1">
    <source>
        <dbReference type="SAM" id="Coils"/>
    </source>
</evidence>
<proteinExistence type="predicted"/>
<accession>A0AAD7JLH8</accession>
<protein>
    <submittedName>
        <fullName evidence="3">Uncharacterized protein</fullName>
    </submittedName>
</protein>
<dbReference type="AlphaFoldDB" id="A0AAD7JLH8"/>
<name>A0AAD7JLH8_9AGAR</name>
<organism evidence="3 4">
    <name type="scientific">Mycena maculata</name>
    <dbReference type="NCBI Taxonomy" id="230809"/>
    <lineage>
        <taxon>Eukaryota</taxon>
        <taxon>Fungi</taxon>
        <taxon>Dikarya</taxon>
        <taxon>Basidiomycota</taxon>
        <taxon>Agaricomycotina</taxon>
        <taxon>Agaricomycetes</taxon>
        <taxon>Agaricomycetidae</taxon>
        <taxon>Agaricales</taxon>
        <taxon>Marasmiineae</taxon>
        <taxon>Mycenaceae</taxon>
        <taxon>Mycena</taxon>
    </lineage>
</organism>
<feature type="coiled-coil region" evidence="1">
    <location>
        <begin position="106"/>
        <end position="140"/>
    </location>
</feature>
<sequence>MDFHLEARAAHRATAIKAEQFGSPRRKRSAALTSSLKSAEPFKLLGAFDSQTDSQEFVEEIYKAAGQSMHVKTRTATPSDLDSETHSEESTRPNSYIHEHSETNVHDELLLRAVEAEEALENVRAELKKTQRALAYTKQKCEKWRTAAIEASIAVGKVSKHLSAAQNALNVIEVLSDSD</sequence>
<feature type="region of interest" description="Disordered" evidence="2">
    <location>
        <begin position="69"/>
        <end position="99"/>
    </location>
</feature>
<dbReference type="EMBL" id="JARJLG010000030">
    <property type="protein sequence ID" value="KAJ7767429.1"/>
    <property type="molecule type" value="Genomic_DNA"/>
</dbReference>
<feature type="compositionally biased region" description="Basic and acidic residues" evidence="2">
    <location>
        <begin position="83"/>
        <end position="99"/>
    </location>
</feature>
<evidence type="ECO:0000256" key="2">
    <source>
        <dbReference type="SAM" id="MobiDB-lite"/>
    </source>
</evidence>
<evidence type="ECO:0000313" key="3">
    <source>
        <dbReference type="EMBL" id="KAJ7767429.1"/>
    </source>
</evidence>
<evidence type="ECO:0000313" key="4">
    <source>
        <dbReference type="Proteomes" id="UP001215280"/>
    </source>
</evidence>
<gene>
    <name evidence="3" type="ORF">DFH07DRAFT_808501</name>
</gene>
<keyword evidence="1" id="KW-0175">Coiled coil</keyword>
<comment type="caution">
    <text evidence="3">The sequence shown here is derived from an EMBL/GenBank/DDBJ whole genome shotgun (WGS) entry which is preliminary data.</text>
</comment>